<gene>
    <name evidence="3" type="ORF">EGYM00392_LOCUS31949</name>
</gene>
<dbReference type="AlphaFoldDB" id="A0A7S1IRL5"/>
<accession>A0A7S1IRL5</accession>
<reference evidence="3" key="1">
    <citation type="submission" date="2021-01" db="EMBL/GenBank/DDBJ databases">
        <authorList>
            <person name="Corre E."/>
            <person name="Pelletier E."/>
            <person name="Niang G."/>
            <person name="Scheremetjew M."/>
            <person name="Finn R."/>
            <person name="Kale V."/>
            <person name="Holt S."/>
            <person name="Cochrane G."/>
            <person name="Meng A."/>
            <person name="Brown T."/>
            <person name="Cohen L."/>
        </authorList>
    </citation>
    <scope>NUCLEOTIDE SEQUENCE</scope>
    <source>
        <strain evidence="3">NIES-381</strain>
    </source>
</reference>
<dbReference type="PANTHER" id="PTHR44094:SF8">
    <property type="entry name" value="DNAJ HEAT SHOCK N-TERMINAL DOMAIN-CONTAINING PROTEIN-RELATED"/>
    <property type="match status" value="1"/>
</dbReference>
<feature type="domain" description="J" evidence="2">
    <location>
        <begin position="202"/>
        <end position="267"/>
    </location>
</feature>
<dbReference type="SUPFAM" id="SSF46565">
    <property type="entry name" value="Chaperone J-domain"/>
    <property type="match status" value="1"/>
</dbReference>
<name>A0A7S1IRL5_9EUGL</name>
<feature type="region of interest" description="Disordered" evidence="1">
    <location>
        <begin position="1"/>
        <end position="50"/>
    </location>
</feature>
<protein>
    <recommendedName>
        <fullName evidence="2">J domain-containing protein</fullName>
    </recommendedName>
</protein>
<dbReference type="InterPro" id="IPR036869">
    <property type="entry name" value="J_dom_sf"/>
</dbReference>
<dbReference type="CDD" id="cd06257">
    <property type="entry name" value="DnaJ"/>
    <property type="match status" value="1"/>
</dbReference>
<dbReference type="PANTHER" id="PTHR44094">
    <property type="entry name" value="DNAJ HEAT SHOCK N-TERMINAL DOMAIN-CONTAINING PROTEIN"/>
    <property type="match status" value="1"/>
</dbReference>
<dbReference type="InterPro" id="IPR026894">
    <property type="entry name" value="DnaJ_X"/>
</dbReference>
<evidence type="ECO:0000313" key="3">
    <source>
        <dbReference type="EMBL" id="CAD9020834.1"/>
    </source>
</evidence>
<evidence type="ECO:0000256" key="1">
    <source>
        <dbReference type="SAM" id="MobiDB-lite"/>
    </source>
</evidence>
<dbReference type="PRINTS" id="PR00625">
    <property type="entry name" value="JDOMAIN"/>
</dbReference>
<dbReference type="Pfam" id="PF14308">
    <property type="entry name" value="DnaJ-X"/>
    <property type="match status" value="1"/>
</dbReference>
<organism evidence="3">
    <name type="scientific">Eutreptiella gymnastica</name>
    <dbReference type="NCBI Taxonomy" id="73025"/>
    <lineage>
        <taxon>Eukaryota</taxon>
        <taxon>Discoba</taxon>
        <taxon>Euglenozoa</taxon>
        <taxon>Euglenida</taxon>
        <taxon>Spirocuta</taxon>
        <taxon>Euglenophyceae</taxon>
        <taxon>Eutreptiales</taxon>
        <taxon>Eutreptiaceae</taxon>
        <taxon>Eutreptiella</taxon>
    </lineage>
</organism>
<dbReference type="Gene3D" id="1.10.287.110">
    <property type="entry name" value="DnaJ domain"/>
    <property type="match status" value="1"/>
</dbReference>
<dbReference type="PROSITE" id="PS00636">
    <property type="entry name" value="DNAJ_1"/>
    <property type="match status" value="1"/>
</dbReference>
<dbReference type="Pfam" id="PF00226">
    <property type="entry name" value="DnaJ"/>
    <property type="match status" value="1"/>
</dbReference>
<feature type="compositionally biased region" description="Polar residues" evidence="1">
    <location>
        <begin position="1"/>
        <end position="18"/>
    </location>
</feature>
<feature type="compositionally biased region" description="Basic and acidic residues" evidence="1">
    <location>
        <begin position="25"/>
        <end position="42"/>
    </location>
</feature>
<dbReference type="SMART" id="SM00271">
    <property type="entry name" value="DnaJ"/>
    <property type="match status" value="1"/>
</dbReference>
<evidence type="ECO:0000259" key="2">
    <source>
        <dbReference type="PROSITE" id="PS50076"/>
    </source>
</evidence>
<dbReference type="InterPro" id="IPR018253">
    <property type="entry name" value="DnaJ_domain_CS"/>
</dbReference>
<dbReference type="PROSITE" id="PS50076">
    <property type="entry name" value="DNAJ_2"/>
    <property type="match status" value="1"/>
</dbReference>
<sequence length="546" mass="59178">MSTSNPTDDNDAPTTNINDIDEDDSVRSRDKTAGALVEVKEGDDSDDDGIDANFFSTRRPKDAMAGLGSGVKSICKGVAAGAAALVAGPIMGAKNEGAKGFAKGLGAGVLGAVVFPVWGTTVGVTQMVRGVINTPEALAEERNGKKWDDTLRQWVEYNLKDAAAQIPNTDDEDILGAARNRASKSQKASSSGGSKTGPVDMTYYEALGVEPTATSSEIKKAYYLLARQLHPDKNPDDAEASKKFQKVGEAYQVLSNDELRAKYDANGLAAVDDNTFVDNSAFFTMLFGNEKFDHLVGRLNLAMLTSSGVDLEEKEAALLQERRETRLAVQLATLLQAYTDGEREQFSKAMAATAQELAEVSFGEDMLHTIGYIYANQAEQALGHFGAKWEARGHALKTKFAVAGSAWKMYRKYRATTKANKSEEAAASKAAGAEGEEGEQDEEAKAKEQQEKQEKQRTQELEMLPLFLETMWSVTLIDIENTVKAVCDKVLSDMSEGPEVRKLRADALLELGSIFSKAKSSKEGPKDFQKIMEEAIINCAAKEDRN</sequence>
<feature type="region of interest" description="Disordered" evidence="1">
    <location>
        <begin position="421"/>
        <end position="458"/>
    </location>
</feature>
<dbReference type="InterPro" id="IPR052423">
    <property type="entry name" value="EMIR"/>
</dbReference>
<feature type="compositionally biased region" description="Basic and acidic residues" evidence="1">
    <location>
        <begin position="443"/>
        <end position="458"/>
    </location>
</feature>
<dbReference type="EMBL" id="HBGA01085643">
    <property type="protein sequence ID" value="CAD9020834.1"/>
    <property type="molecule type" value="Transcribed_RNA"/>
</dbReference>
<dbReference type="InterPro" id="IPR001623">
    <property type="entry name" value="DnaJ_domain"/>
</dbReference>
<proteinExistence type="predicted"/>